<accession>A0A9X4M2F4</accession>
<evidence type="ECO:0000256" key="1">
    <source>
        <dbReference type="ARBA" id="ARBA00023125"/>
    </source>
</evidence>
<dbReference type="Gene3D" id="1.10.357.10">
    <property type="entry name" value="Tetracycline Repressor, domain 2"/>
    <property type="match status" value="1"/>
</dbReference>
<feature type="domain" description="HTH tetR-type" evidence="3">
    <location>
        <begin position="14"/>
        <end position="74"/>
    </location>
</feature>
<dbReference type="EMBL" id="JANRHA010000018">
    <property type="protein sequence ID" value="MDG3016813.1"/>
    <property type="molecule type" value="Genomic_DNA"/>
</dbReference>
<dbReference type="PANTHER" id="PTHR30055:SF235">
    <property type="entry name" value="TRANSCRIPTIONAL REGULATORY PROTEIN"/>
    <property type="match status" value="1"/>
</dbReference>
<feature type="DNA-binding region" description="H-T-H motif" evidence="2">
    <location>
        <begin position="37"/>
        <end position="56"/>
    </location>
</feature>
<comment type="caution">
    <text evidence="4">The sequence shown here is derived from an EMBL/GenBank/DDBJ whole genome shotgun (WGS) entry which is preliminary data.</text>
</comment>
<dbReference type="Gene3D" id="1.10.10.60">
    <property type="entry name" value="Homeodomain-like"/>
    <property type="match status" value="1"/>
</dbReference>
<protein>
    <submittedName>
        <fullName evidence="4">TetR family transcriptional regulator</fullName>
    </submittedName>
</protein>
<organism evidence="4 5">
    <name type="scientific">Speluncibacter jeojiensis</name>
    <dbReference type="NCBI Taxonomy" id="2710754"/>
    <lineage>
        <taxon>Bacteria</taxon>
        <taxon>Bacillati</taxon>
        <taxon>Actinomycetota</taxon>
        <taxon>Actinomycetes</taxon>
        <taxon>Mycobacteriales</taxon>
        <taxon>Speluncibacteraceae</taxon>
        <taxon>Speluncibacter</taxon>
    </lineage>
</organism>
<dbReference type="AlphaFoldDB" id="A0A9X4M2F4"/>
<dbReference type="InterPro" id="IPR001647">
    <property type="entry name" value="HTH_TetR"/>
</dbReference>
<dbReference type="InterPro" id="IPR036271">
    <property type="entry name" value="Tet_transcr_reg_TetR-rel_C_sf"/>
</dbReference>
<evidence type="ECO:0000313" key="4">
    <source>
        <dbReference type="EMBL" id="MDG3016813.1"/>
    </source>
</evidence>
<gene>
    <name evidence="4" type="ORF">NVS88_19865</name>
</gene>
<sequence>MAGKRRAGRRPGHQPTRELILAAAREAFARRGYDATSVREIAAAADVDPALVHHYFGTKEKLFLETVSIPFDPRQYIHLVVEGPREELAERLLTTALGVWDSPSGLAAGALLRGSLTHQTGSELLREFLLKRALEPLCGAIEPDPVLAKWRMNLVATQLMGLAMMRYVLAMEPLASASPEQIVDAIGPNLQRYLTGDLHGA</sequence>
<dbReference type="RefSeq" id="WP_277832439.1">
    <property type="nucleotide sequence ID" value="NZ_JAAIVF010000003.1"/>
</dbReference>
<proteinExistence type="predicted"/>
<dbReference type="Proteomes" id="UP001152755">
    <property type="component" value="Unassembled WGS sequence"/>
</dbReference>
<name>A0A9X4M2F4_9ACTN</name>
<reference evidence="4" key="1">
    <citation type="submission" date="2022-08" db="EMBL/GenBank/DDBJ databases">
        <title>Genome analysis of Corynebacteriales strain.</title>
        <authorList>
            <person name="Lee S.D."/>
        </authorList>
    </citation>
    <scope>NUCLEOTIDE SEQUENCE</scope>
    <source>
        <strain evidence="4">D3-21</strain>
    </source>
</reference>
<dbReference type="PANTHER" id="PTHR30055">
    <property type="entry name" value="HTH-TYPE TRANSCRIPTIONAL REGULATOR RUTR"/>
    <property type="match status" value="1"/>
</dbReference>
<dbReference type="SUPFAM" id="SSF46689">
    <property type="entry name" value="Homeodomain-like"/>
    <property type="match status" value="1"/>
</dbReference>
<dbReference type="GO" id="GO:0003700">
    <property type="term" value="F:DNA-binding transcription factor activity"/>
    <property type="evidence" value="ECO:0007669"/>
    <property type="project" value="TreeGrafter"/>
</dbReference>
<keyword evidence="5" id="KW-1185">Reference proteome</keyword>
<evidence type="ECO:0000313" key="5">
    <source>
        <dbReference type="Proteomes" id="UP001152755"/>
    </source>
</evidence>
<dbReference type="Pfam" id="PF17920">
    <property type="entry name" value="TetR_C_16"/>
    <property type="match status" value="1"/>
</dbReference>
<dbReference type="PROSITE" id="PS50977">
    <property type="entry name" value="HTH_TETR_2"/>
    <property type="match status" value="1"/>
</dbReference>
<evidence type="ECO:0000259" key="3">
    <source>
        <dbReference type="PROSITE" id="PS50977"/>
    </source>
</evidence>
<keyword evidence="1 2" id="KW-0238">DNA-binding</keyword>
<dbReference type="GO" id="GO:0000976">
    <property type="term" value="F:transcription cis-regulatory region binding"/>
    <property type="evidence" value="ECO:0007669"/>
    <property type="project" value="TreeGrafter"/>
</dbReference>
<dbReference type="InterPro" id="IPR009057">
    <property type="entry name" value="Homeodomain-like_sf"/>
</dbReference>
<dbReference type="InterPro" id="IPR050109">
    <property type="entry name" value="HTH-type_TetR-like_transc_reg"/>
</dbReference>
<dbReference type="SUPFAM" id="SSF48498">
    <property type="entry name" value="Tetracyclin repressor-like, C-terminal domain"/>
    <property type="match status" value="1"/>
</dbReference>
<evidence type="ECO:0000256" key="2">
    <source>
        <dbReference type="PROSITE-ProRule" id="PRU00335"/>
    </source>
</evidence>
<dbReference type="InterPro" id="IPR041678">
    <property type="entry name" value="TetR_C_16"/>
</dbReference>
<dbReference type="PRINTS" id="PR00455">
    <property type="entry name" value="HTHTETR"/>
</dbReference>
<dbReference type="Pfam" id="PF00440">
    <property type="entry name" value="TetR_N"/>
    <property type="match status" value="1"/>
</dbReference>